<evidence type="ECO:0000256" key="2">
    <source>
        <dbReference type="ARBA" id="ARBA00022448"/>
    </source>
</evidence>
<reference evidence="11" key="1">
    <citation type="journal article" date="2019" name="Int. J. Syst. Evol. Microbiol.">
        <title>The Global Catalogue of Microorganisms (GCM) 10K type strain sequencing project: providing services to taxonomists for standard genome sequencing and annotation.</title>
        <authorList>
            <consortium name="The Broad Institute Genomics Platform"/>
            <consortium name="The Broad Institute Genome Sequencing Center for Infectious Disease"/>
            <person name="Wu L."/>
            <person name="Ma J."/>
        </authorList>
    </citation>
    <scope>NUCLEOTIDE SEQUENCE [LARGE SCALE GENOMIC DNA]</scope>
    <source>
        <strain evidence="11">JCM 16949</strain>
    </source>
</reference>
<evidence type="ECO:0000313" key="10">
    <source>
        <dbReference type="EMBL" id="GAA3741798.1"/>
    </source>
</evidence>
<dbReference type="CDD" id="cd06261">
    <property type="entry name" value="TM_PBP2"/>
    <property type="match status" value="1"/>
</dbReference>
<evidence type="ECO:0000256" key="5">
    <source>
        <dbReference type="ARBA" id="ARBA00022989"/>
    </source>
</evidence>
<dbReference type="Pfam" id="PF00528">
    <property type="entry name" value="BPD_transp_1"/>
    <property type="match status" value="1"/>
</dbReference>
<dbReference type="PANTHER" id="PTHR47737">
    <property type="entry name" value="GLYCINE BETAINE/PROLINE BETAINE TRANSPORT SYSTEM PERMEASE PROTEIN PROW"/>
    <property type="match status" value="1"/>
</dbReference>
<feature type="transmembrane region" description="Helical" evidence="7">
    <location>
        <begin position="41"/>
        <end position="63"/>
    </location>
</feature>
<protein>
    <recommendedName>
        <fullName evidence="9">ABC transmembrane type-1 domain-containing protein</fullName>
    </recommendedName>
</protein>
<dbReference type="PANTHER" id="PTHR47737:SF1">
    <property type="entry name" value="GLYCINE BETAINE_PROLINE BETAINE TRANSPORT SYSTEM PERMEASE PROTEIN PROW"/>
    <property type="match status" value="1"/>
</dbReference>
<feature type="transmembrane region" description="Helical" evidence="7">
    <location>
        <begin position="215"/>
        <end position="235"/>
    </location>
</feature>
<feature type="transmembrane region" description="Helical" evidence="7">
    <location>
        <begin position="14"/>
        <end position="34"/>
    </location>
</feature>
<evidence type="ECO:0000256" key="3">
    <source>
        <dbReference type="ARBA" id="ARBA00022475"/>
    </source>
</evidence>
<dbReference type="RefSeq" id="WP_344755650.1">
    <property type="nucleotide sequence ID" value="NZ_BAABAE010000003.1"/>
</dbReference>
<evidence type="ECO:0000256" key="7">
    <source>
        <dbReference type="RuleBase" id="RU363032"/>
    </source>
</evidence>
<accession>A0ABP7FLQ8</accession>
<keyword evidence="4 7" id="KW-0812">Transmembrane</keyword>
<dbReference type="Gene3D" id="1.10.3720.10">
    <property type="entry name" value="MetI-like"/>
    <property type="match status" value="1"/>
</dbReference>
<sequence length="309" mass="33036">MIDLRIPLGDGVEAFVDFVTDNLAFIFTFLRTVFKGFYDGVDWVVSTPPFWVIIILIAALAVYAKNWRFGAGVVVGLLLIQFINQWDNAMDTLALTLVAAFMAVIISVPLGIWAARSDTVSTIVRPVLDFLQTMPAFVYLIPALLLFRIGVVPGIVATVAFALAPGVRLTELGIRGVDKEVVEAGHAFGAAPGRILRQIQLPLARPSIMAGVNQVIMLSLSMVVIASMVGAPGLGKDIIQALSRIDVGLGSEAGLAVVILAIILDRLTATLGTARKRRFGQAEQKNSSGEEPADPNSVDDTLTDTVPAR</sequence>
<dbReference type="SUPFAM" id="SSF161098">
    <property type="entry name" value="MetI-like"/>
    <property type="match status" value="1"/>
</dbReference>
<feature type="domain" description="ABC transmembrane type-1" evidence="9">
    <location>
        <begin position="89"/>
        <end position="268"/>
    </location>
</feature>
<feature type="compositionally biased region" description="Polar residues" evidence="8">
    <location>
        <begin position="298"/>
        <end position="309"/>
    </location>
</feature>
<evidence type="ECO:0000256" key="6">
    <source>
        <dbReference type="ARBA" id="ARBA00023136"/>
    </source>
</evidence>
<feature type="region of interest" description="Disordered" evidence="8">
    <location>
        <begin position="278"/>
        <end position="309"/>
    </location>
</feature>
<dbReference type="InterPro" id="IPR035906">
    <property type="entry name" value="MetI-like_sf"/>
</dbReference>
<dbReference type="InterPro" id="IPR000515">
    <property type="entry name" value="MetI-like"/>
</dbReference>
<evidence type="ECO:0000256" key="1">
    <source>
        <dbReference type="ARBA" id="ARBA00004141"/>
    </source>
</evidence>
<feature type="transmembrane region" description="Helical" evidence="7">
    <location>
        <begin position="247"/>
        <end position="268"/>
    </location>
</feature>
<dbReference type="PROSITE" id="PS50928">
    <property type="entry name" value="ABC_TM1"/>
    <property type="match status" value="1"/>
</dbReference>
<proteinExistence type="inferred from homology"/>
<dbReference type="EMBL" id="BAABAE010000003">
    <property type="protein sequence ID" value="GAA3741798.1"/>
    <property type="molecule type" value="Genomic_DNA"/>
</dbReference>
<keyword evidence="11" id="KW-1185">Reference proteome</keyword>
<evidence type="ECO:0000256" key="4">
    <source>
        <dbReference type="ARBA" id="ARBA00022692"/>
    </source>
</evidence>
<keyword evidence="2 7" id="KW-0813">Transport</keyword>
<keyword evidence="3" id="KW-1003">Cell membrane</keyword>
<comment type="caution">
    <text evidence="10">The sequence shown here is derived from an EMBL/GenBank/DDBJ whole genome shotgun (WGS) entry which is preliminary data.</text>
</comment>
<feature type="transmembrane region" description="Helical" evidence="7">
    <location>
        <begin position="93"/>
        <end position="116"/>
    </location>
</feature>
<feature type="transmembrane region" description="Helical" evidence="7">
    <location>
        <begin position="136"/>
        <end position="164"/>
    </location>
</feature>
<organism evidence="10 11">
    <name type="scientific">Leifsonella bigeumensis</name>
    <dbReference type="NCBI Taxonomy" id="433643"/>
    <lineage>
        <taxon>Bacteria</taxon>
        <taxon>Bacillati</taxon>
        <taxon>Actinomycetota</taxon>
        <taxon>Actinomycetes</taxon>
        <taxon>Micrococcales</taxon>
        <taxon>Microbacteriaceae</taxon>
        <taxon>Leifsonella</taxon>
    </lineage>
</organism>
<gene>
    <name evidence="10" type="ORF">GCM10022239_16770</name>
</gene>
<evidence type="ECO:0000256" key="8">
    <source>
        <dbReference type="SAM" id="MobiDB-lite"/>
    </source>
</evidence>
<comment type="subcellular location">
    <subcellularLocation>
        <location evidence="7">Cell membrane</location>
        <topology evidence="7">Multi-pass membrane protein</topology>
    </subcellularLocation>
    <subcellularLocation>
        <location evidence="1">Membrane</location>
        <topology evidence="1">Multi-pass membrane protein</topology>
    </subcellularLocation>
</comment>
<comment type="similarity">
    <text evidence="7">Belongs to the binding-protein-dependent transport system permease family.</text>
</comment>
<name>A0ABP7FLQ8_9MICO</name>
<keyword evidence="5 7" id="KW-1133">Transmembrane helix</keyword>
<evidence type="ECO:0000313" key="11">
    <source>
        <dbReference type="Proteomes" id="UP001501004"/>
    </source>
</evidence>
<feature type="transmembrane region" description="Helical" evidence="7">
    <location>
        <begin position="69"/>
        <end position="86"/>
    </location>
</feature>
<evidence type="ECO:0000259" key="9">
    <source>
        <dbReference type="PROSITE" id="PS50928"/>
    </source>
</evidence>
<keyword evidence="6 7" id="KW-0472">Membrane</keyword>
<dbReference type="Proteomes" id="UP001501004">
    <property type="component" value="Unassembled WGS sequence"/>
</dbReference>